<gene>
    <name evidence="1" type="ORF">GLOINDRAFT_21807</name>
</gene>
<accession>U9UP85</accession>
<organism evidence="1">
    <name type="scientific">Rhizophagus irregularis (strain DAOM 181602 / DAOM 197198 / MUCL 43194)</name>
    <name type="common">Arbuscular mycorrhizal fungus</name>
    <name type="synonym">Glomus intraradices</name>
    <dbReference type="NCBI Taxonomy" id="747089"/>
    <lineage>
        <taxon>Eukaryota</taxon>
        <taxon>Fungi</taxon>
        <taxon>Fungi incertae sedis</taxon>
        <taxon>Mucoromycota</taxon>
        <taxon>Glomeromycotina</taxon>
        <taxon>Glomeromycetes</taxon>
        <taxon>Glomerales</taxon>
        <taxon>Glomeraceae</taxon>
        <taxon>Rhizophagus</taxon>
    </lineage>
</organism>
<dbReference type="EMBL" id="KI280198">
    <property type="protein sequence ID" value="ESA17421.1"/>
    <property type="molecule type" value="Genomic_DNA"/>
</dbReference>
<proteinExistence type="predicted"/>
<protein>
    <submittedName>
        <fullName evidence="1">Uncharacterized protein</fullName>
    </submittedName>
</protein>
<reference evidence="1" key="1">
    <citation type="submission" date="2013-07" db="EMBL/GenBank/DDBJ databases">
        <title>The genome of an arbuscular mycorrhizal fungus provides insights into the evolution of the oldest plant symbiosis.</title>
        <authorList>
            <consortium name="DOE Joint Genome Institute"/>
            <person name="Tisserant E."/>
            <person name="Malbreil M."/>
            <person name="Kuo A."/>
            <person name="Kohler A."/>
            <person name="Symeonidi A."/>
            <person name="Balestrini R."/>
            <person name="Charron P."/>
            <person name="Duensing N."/>
            <person name="Frei-dit-Frey N."/>
            <person name="Gianinazzi-Pearson V."/>
            <person name="Gilbert B."/>
            <person name="Handa Y."/>
            <person name="Hijri M."/>
            <person name="Kaul R."/>
            <person name="Kawaguchi M."/>
            <person name="Krajinski F."/>
            <person name="Lammers P."/>
            <person name="Lapierre D."/>
            <person name="Masclaux F.G."/>
            <person name="Murat C."/>
            <person name="Morin E."/>
            <person name="Ndikumana S."/>
            <person name="Pagni M."/>
            <person name="Petitpierre D."/>
            <person name="Requena N."/>
            <person name="Rosikiewicz P."/>
            <person name="Riley R."/>
            <person name="Saito K."/>
            <person name="San Clemente H."/>
            <person name="Shapiro H."/>
            <person name="van Tuinen D."/>
            <person name="Becard G."/>
            <person name="Bonfante P."/>
            <person name="Paszkowski U."/>
            <person name="Shachar-Hill Y."/>
            <person name="Young J.P."/>
            <person name="Sanders I.R."/>
            <person name="Henrissat B."/>
            <person name="Rensing S.A."/>
            <person name="Grigoriev I.V."/>
            <person name="Corradi N."/>
            <person name="Roux C."/>
            <person name="Martin F."/>
        </authorList>
    </citation>
    <scope>NUCLEOTIDE SEQUENCE</scope>
    <source>
        <strain evidence="1">DAOM 197198</strain>
    </source>
</reference>
<dbReference type="HOGENOM" id="CLU_1422084_0_0_1"/>
<name>U9UP85_RHIID</name>
<evidence type="ECO:0000313" key="1">
    <source>
        <dbReference type="EMBL" id="ESA17421.1"/>
    </source>
</evidence>
<dbReference type="AlphaFoldDB" id="U9UP85"/>
<dbReference type="VEuPathDB" id="FungiDB:RhiirFUN_004557"/>
<sequence length="191" mass="22263">MDELRALRHQKALELLEEPGMRESFRKDLSLTALKEWEEAGEPFEEDEEILAYLEYKKNEACKNGTDSANSESADGVIKQKSIGNKGKQKIGNKYRIYYPTTIRRPKRNARLLLPKPEDNQLPLHKNDKCSSKKQNQTEFLSQSIFLTKILNSLRALDLLDFYIKRNLEVNIRKFAAELHLWQLERDAKSP</sequence>